<dbReference type="PROSITE" id="PS50077">
    <property type="entry name" value="HEAT_REPEAT"/>
    <property type="match status" value="1"/>
</dbReference>
<dbReference type="GO" id="GO:0006606">
    <property type="term" value="P:protein import into nucleus"/>
    <property type="evidence" value="ECO:0007669"/>
    <property type="project" value="InterPro"/>
</dbReference>
<keyword evidence="3" id="KW-0813">Transport</keyword>
<keyword evidence="4" id="KW-0963">Cytoplasm</keyword>
<evidence type="ECO:0000259" key="11">
    <source>
        <dbReference type="PROSITE" id="PS50166"/>
    </source>
</evidence>
<dbReference type="HOGENOM" id="CLU_008296_1_0_1"/>
<dbReference type="KEGG" id="cdeu:CNBG_0568"/>
<proteinExistence type="inferred from homology"/>
<feature type="domain" description="Importin N-terminal" evidence="11">
    <location>
        <begin position="21"/>
        <end position="101"/>
    </location>
</feature>
<dbReference type="EMBL" id="CP025760">
    <property type="protein sequence ID" value="KGB74730.1"/>
    <property type="molecule type" value="Genomic_DNA"/>
</dbReference>
<dbReference type="InterPro" id="IPR001494">
    <property type="entry name" value="Importin-beta_N"/>
</dbReference>
<organism evidence="12 13">
    <name type="scientific">Cryptococcus deuterogattii (strain R265)</name>
    <name type="common">Cryptococcus gattii VGII (strain R265)</name>
    <dbReference type="NCBI Taxonomy" id="294750"/>
    <lineage>
        <taxon>Eukaryota</taxon>
        <taxon>Fungi</taxon>
        <taxon>Dikarya</taxon>
        <taxon>Basidiomycota</taxon>
        <taxon>Agaricomycotina</taxon>
        <taxon>Tremellomycetes</taxon>
        <taxon>Tremellales</taxon>
        <taxon>Cryptococcaceae</taxon>
        <taxon>Cryptococcus</taxon>
        <taxon>Cryptococcus gattii species complex</taxon>
    </lineage>
</organism>
<dbReference type="PROSITE" id="PS50166">
    <property type="entry name" value="IMPORTIN_B_NT"/>
    <property type="match status" value="1"/>
</dbReference>
<evidence type="ECO:0000256" key="3">
    <source>
        <dbReference type="ARBA" id="ARBA00022448"/>
    </source>
</evidence>
<dbReference type="Pfam" id="PF25574">
    <property type="entry name" value="TPR_IMB1"/>
    <property type="match status" value="1"/>
</dbReference>
<dbReference type="Pfam" id="PF13513">
    <property type="entry name" value="HEAT_EZ"/>
    <property type="match status" value="1"/>
</dbReference>
<name>A0A095C189_CRYD2</name>
<dbReference type="RefSeq" id="XP_062880718.1">
    <property type="nucleotide sequence ID" value="XM_063024648.1"/>
</dbReference>
<gene>
    <name evidence="12" type="ORF">CNBG_0568</name>
</gene>
<comment type="subcellular location">
    <subcellularLocation>
        <location evidence="1">Cytoplasm</location>
    </subcellularLocation>
</comment>
<accession>A0A095C189</accession>
<dbReference type="OrthoDB" id="10263328at2759"/>
<evidence type="ECO:0000313" key="13">
    <source>
        <dbReference type="Proteomes" id="UP000029445"/>
    </source>
</evidence>
<feature type="repeat" description="HEAT" evidence="9">
    <location>
        <begin position="130"/>
        <end position="169"/>
    </location>
</feature>
<dbReference type="GeneID" id="88176802"/>
<evidence type="ECO:0000256" key="2">
    <source>
        <dbReference type="ARBA" id="ARBA00010907"/>
    </source>
</evidence>
<keyword evidence="5" id="KW-0677">Repeat</keyword>
<dbReference type="GO" id="GO:0005737">
    <property type="term" value="C:cytoplasm"/>
    <property type="evidence" value="ECO:0007669"/>
    <property type="project" value="UniProtKB-SubCell"/>
</dbReference>
<dbReference type="OMA" id="QQYQERW"/>
<evidence type="ECO:0000256" key="4">
    <source>
        <dbReference type="ARBA" id="ARBA00022490"/>
    </source>
</evidence>
<keyword evidence="6" id="KW-0653">Protein transport</keyword>
<dbReference type="SMART" id="SM00913">
    <property type="entry name" value="IBN_N"/>
    <property type="match status" value="1"/>
</dbReference>
<reference evidence="12 13" key="1">
    <citation type="journal article" date="2011" name="MBio">
        <title>Genome variation in Cryptococcus gattii, an emerging pathogen of immunocompetent hosts.</title>
        <authorList>
            <person name="D'Souza C.A."/>
            <person name="Kronstad J.W."/>
            <person name="Taylor G."/>
            <person name="Warren R."/>
            <person name="Yuen M."/>
            <person name="Hu G."/>
            <person name="Jung W.H."/>
            <person name="Sham A."/>
            <person name="Kidd S.E."/>
            <person name="Tangen K."/>
            <person name="Lee N."/>
            <person name="Zeilmaker T."/>
            <person name="Sawkins J."/>
            <person name="McVicker G."/>
            <person name="Shah S."/>
            <person name="Gnerre S."/>
            <person name="Griggs A."/>
            <person name="Zeng Q."/>
            <person name="Bartlett K."/>
            <person name="Li W."/>
            <person name="Wang X."/>
            <person name="Heitman J."/>
            <person name="Stajich J.E."/>
            <person name="Fraser J.A."/>
            <person name="Meyer W."/>
            <person name="Carter D."/>
            <person name="Schein J."/>
            <person name="Krzywinski M."/>
            <person name="Kwon-Chung K.J."/>
            <person name="Varma A."/>
            <person name="Wang J."/>
            <person name="Brunham R."/>
            <person name="Fyfe M."/>
            <person name="Ouellette B.F."/>
            <person name="Siddiqui A."/>
            <person name="Marra M."/>
            <person name="Jones S."/>
            <person name="Holt R."/>
            <person name="Birren B.W."/>
            <person name="Galagan J.E."/>
            <person name="Cuomo C.A."/>
        </authorList>
    </citation>
    <scope>NUCLEOTIDE SEQUENCE [LARGE SCALE GENOMIC DNA]</scope>
    <source>
        <strain evidence="12 13">R265</strain>
    </source>
</reference>
<evidence type="ECO:0000313" key="12">
    <source>
        <dbReference type="EMBL" id="KGB74730.1"/>
    </source>
</evidence>
<reference evidence="12 13" key="2">
    <citation type="journal article" date="2018" name="Proc. Natl. Acad. Sci.">
        <title>RNAi is a critical determinant of centromere evolution in closely related fungi.</title>
        <authorList>
            <person name="Yadav V."/>
            <person name="Sun S."/>
            <person name="Billmyre R.B."/>
            <person name="Thimmappa B.C."/>
            <person name="Shea T."/>
            <person name="Lintner R."/>
            <person name="Bakkeren G."/>
            <person name="Cuomo C.A."/>
            <person name="Heitman J."/>
            <person name="Sanyal K."/>
        </authorList>
    </citation>
    <scope>NUCLEOTIDE SEQUENCE [LARGE SCALE GENOMIC DNA]</scope>
    <source>
        <strain evidence="12 13">R265</strain>
    </source>
</reference>
<dbReference type="InterPro" id="IPR016024">
    <property type="entry name" value="ARM-type_fold"/>
</dbReference>
<dbReference type="InterPro" id="IPR040122">
    <property type="entry name" value="Importin_beta"/>
</dbReference>
<evidence type="ECO:0000256" key="10">
    <source>
        <dbReference type="SAM" id="MobiDB-lite"/>
    </source>
</evidence>
<dbReference type="Gene3D" id="1.25.10.10">
    <property type="entry name" value="Leucine-rich Repeat Variant"/>
    <property type="match status" value="1"/>
</dbReference>
<comment type="similarity">
    <text evidence="2">Belongs to the importin beta family. Importin beta-1 subfamily.</text>
</comment>
<dbReference type="InterPro" id="IPR058584">
    <property type="entry name" value="IMB1_TNPO1-like_TPR"/>
</dbReference>
<dbReference type="InterPro" id="IPR011989">
    <property type="entry name" value="ARM-like"/>
</dbReference>
<dbReference type="AlphaFoldDB" id="A0A095C189"/>
<evidence type="ECO:0000256" key="6">
    <source>
        <dbReference type="ARBA" id="ARBA00022927"/>
    </source>
</evidence>
<dbReference type="GO" id="GO:0031267">
    <property type="term" value="F:small GTPase binding"/>
    <property type="evidence" value="ECO:0007669"/>
    <property type="project" value="InterPro"/>
</dbReference>
<dbReference type="VEuPathDB" id="FungiDB:CNBG_0568"/>
<evidence type="ECO:0000256" key="5">
    <source>
        <dbReference type="ARBA" id="ARBA00022737"/>
    </source>
</evidence>
<evidence type="ECO:0000256" key="1">
    <source>
        <dbReference type="ARBA" id="ARBA00004496"/>
    </source>
</evidence>
<dbReference type="STRING" id="294750.A0A095C189"/>
<dbReference type="Proteomes" id="UP000029445">
    <property type="component" value="Chromosome 2"/>
</dbReference>
<dbReference type="PANTHER" id="PTHR10527">
    <property type="entry name" value="IMPORTIN BETA"/>
    <property type="match status" value="1"/>
</dbReference>
<dbReference type="Pfam" id="PF03810">
    <property type="entry name" value="IBN_N"/>
    <property type="match status" value="1"/>
</dbReference>
<sequence>MNAAQLLQDSLSPNQAARESATQQLEAAARDNFHGYLHTLATELANESQSLDVRYAAGLAFKNGIAARDAINQPVLSERWLALPESATNPLKHLSLSTLGSPQHRAGAVAAQCVSAIAAIELPVGKWPELIPQLLEFVQNQDNTGLRVNTLQAVGYICEVIRPDILAAKSNEILTAVVQGARKEEPSHEVQHAAIQALYNSLEFIRDNFEREGERNYIMQVVCEATQSPSVPVQVGAFECLVQIMHLYYEKMDFYMERALFGLTIMGMKHAEEPVALQAIEFWSTVCEEEIELTAQAQDALQYGDHPEIESKGFAKAALNDILPVLLELLSQQNEDDDEDDWTKSMAAAACLQLLAQNIGDEIVGPVVPFVEAGITRQDWQHREAAVMAFGSILDGPDPMTLAPLVTQALGALISMMQSDPSLQVRDTVAWTLSKITETMLEVIDPSVHLRNFITALVMGLNASPRTCNSCCAALNNLVMQISQPPELLTEEVQTTVMSEYYSGILKELMPIAERASNQSNSRSAAVQTIATFLSFSANDTLPVVQEVAVAFIARQEALMAMHNQLVGMDDRNNWNDMQINNCVVIAAFIRRSPALAAPFADRIMTNLIQLISASGKQSGVLEEAFSTIGGLASALEAGFNKYMEAFAPYIITALGSHEDYSVAQAGVFITSDIARSINEGLQPYAESLMSSLIELLRSPIVARQVKPHAISAIGEVALAIGSGFKPFLEATMAILSQAGSTSAPAGDEAMMDFVQTMRESIVDAFIGIMNGFKDSEAGIMLPYAPGILSFLQTCWADEDRSEGFCSASLGLIGDFASAFKNNIKDQITQNWIQEAITSGRSRNASKQSKTNAAYAQHAIKELLK</sequence>
<dbReference type="SUPFAM" id="SSF48371">
    <property type="entry name" value="ARM repeat"/>
    <property type="match status" value="1"/>
</dbReference>
<dbReference type="InterPro" id="IPR021133">
    <property type="entry name" value="HEAT_type_2"/>
</dbReference>
<evidence type="ECO:0000256" key="8">
    <source>
        <dbReference type="ARBA" id="ARBA00083566"/>
    </source>
</evidence>
<dbReference type="FunFam" id="1.25.10.10:FF:000027">
    <property type="entry name" value="Importin subunit beta-1"/>
    <property type="match status" value="1"/>
</dbReference>
<feature type="region of interest" description="Disordered" evidence="10">
    <location>
        <begin position="1"/>
        <end position="21"/>
    </location>
</feature>
<evidence type="ECO:0000256" key="7">
    <source>
        <dbReference type="ARBA" id="ARBA00079884"/>
    </source>
</evidence>
<keyword evidence="13" id="KW-1185">Reference proteome</keyword>
<protein>
    <recommendedName>
        <fullName evidence="7">Importin-95</fullName>
    </recommendedName>
    <alternativeName>
        <fullName evidence="8">Karyopherin-95</fullName>
    </alternativeName>
</protein>
<evidence type="ECO:0000256" key="9">
    <source>
        <dbReference type="PROSITE-ProRule" id="PRU00103"/>
    </source>
</evidence>